<accession>A0ABP7B708</accession>
<keyword evidence="1" id="KW-0472">Membrane</keyword>
<proteinExistence type="predicted"/>
<dbReference type="Proteomes" id="UP001410795">
    <property type="component" value="Unassembled WGS sequence"/>
</dbReference>
<feature type="transmembrane region" description="Helical" evidence="1">
    <location>
        <begin position="6"/>
        <end position="32"/>
    </location>
</feature>
<dbReference type="RefSeq" id="WP_221859831.1">
    <property type="nucleotide sequence ID" value="NZ_BAAAYV010000004.1"/>
</dbReference>
<keyword evidence="1" id="KW-0812">Transmembrane</keyword>
<keyword evidence="1" id="KW-1133">Transmembrane helix</keyword>
<evidence type="ECO:0000313" key="3">
    <source>
        <dbReference type="Proteomes" id="UP001410795"/>
    </source>
</evidence>
<comment type="caution">
    <text evidence="2">The sequence shown here is derived from an EMBL/GenBank/DDBJ whole genome shotgun (WGS) entry which is preliminary data.</text>
</comment>
<evidence type="ECO:0000256" key="1">
    <source>
        <dbReference type="SAM" id="Phobius"/>
    </source>
</evidence>
<protein>
    <submittedName>
        <fullName evidence="2">Uncharacterized protein</fullName>
    </submittedName>
</protein>
<dbReference type="EMBL" id="BAAAYV010000004">
    <property type="protein sequence ID" value="GAA3650067.1"/>
    <property type="molecule type" value="Genomic_DNA"/>
</dbReference>
<name>A0ABP7B708_9MICO</name>
<reference evidence="3" key="1">
    <citation type="journal article" date="2019" name="Int. J. Syst. Evol. Microbiol.">
        <title>The Global Catalogue of Microorganisms (GCM) 10K type strain sequencing project: providing services to taxonomists for standard genome sequencing and annotation.</title>
        <authorList>
            <consortium name="The Broad Institute Genomics Platform"/>
            <consortium name="The Broad Institute Genome Sequencing Center for Infectious Disease"/>
            <person name="Wu L."/>
            <person name="Ma J."/>
        </authorList>
    </citation>
    <scope>NUCLEOTIDE SEQUENCE [LARGE SCALE GENOMIC DNA]</scope>
    <source>
        <strain evidence="3">JCM 16546</strain>
    </source>
</reference>
<gene>
    <name evidence="2" type="ORF">GCM10022202_07270</name>
</gene>
<keyword evidence="3" id="KW-1185">Reference proteome</keyword>
<sequence>MPVLAQMYVATLIGSVGAVGLVVLGVAALDRIEHVRRWSRRRRIASTRAFSVRR</sequence>
<organism evidence="2 3">
    <name type="scientific">Microbacterium marinilacus</name>
    <dbReference type="NCBI Taxonomy" id="415209"/>
    <lineage>
        <taxon>Bacteria</taxon>
        <taxon>Bacillati</taxon>
        <taxon>Actinomycetota</taxon>
        <taxon>Actinomycetes</taxon>
        <taxon>Micrococcales</taxon>
        <taxon>Microbacteriaceae</taxon>
        <taxon>Microbacterium</taxon>
    </lineage>
</organism>
<evidence type="ECO:0000313" key="2">
    <source>
        <dbReference type="EMBL" id="GAA3650067.1"/>
    </source>
</evidence>